<feature type="signal peptide" evidence="1">
    <location>
        <begin position="1"/>
        <end position="24"/>
    </location>
</feature>
<dbReference type="Pfam" id="PF09084">
    <property type="entry name" value="NMT1"/>
    <property type="match status" value="1"/>
</dbReference>
<keyword evidence="4" id="KW-1185">Reference proteome</keyword>
<feature type="domain" description="SsuA/THI5-like" evidence="2">
    <location>
        <begin position="81"/>
        <end position="192"/>
    </location>
</feature>
<organism evidence="3 4">
    <name type="scientific">Nocardia sputorum</name>
    <dbReference type="NCBI Taxonomy" id="2984338"/>
    <lineage>
        <taxon>Bacteria</taxon>
        <taxon>Bacillati</taxon>
        <taxon>Actinomycetota</taxon>
        <taxon>Actinomycetes</taxon>
        <taxon>Mycobacteriales</taxon>
        <taxon>Nocardiaceae</taxon>
        <taxon>Nocardia</taxon>
    </lineage>
</organism>
<name>A0ABN6U2Y1_9NOCA</name>
<reference evidence="3 4" key="1">
    <citation type="submission" date="2022-11" db="EMBL/GenBank/DDBJ databases">
        <title>Genome Sequencing of Nocardia sp. ON39_IFM12276 and assembly.</title>
        <authorList>
            <person name="Shimojima M."/>
            <person name="Toyokawa M."/>
            <person name="Uesaka K."/>
        </authorList>
    </citation>
    <scope>NUCLEOTIDE SEQUENCE [LARGE SCALE GENOMIC DNA]</scope>
    <source>
        <strain evidence="3 4">IFM 12276</strain>
    </source>
</reference>
<evidence type="ECO:0000256" key="1">
    <source>
        <dbReference type="SAM" id="SignalP"/>
    </source>
</evidence>
<dbReference type="InterPro" id="IPR015168">
    <property type="entry name" value="SsuA/THI5"/>
</dbReference>
<proteinExistence type="predicted"/>
<evidence type="ECO:0000313" key="4">
    <source>
        <dbReference type="Proteomes" id="UP001317870"/>
    </source>
</evidence>
<dbReference type="EMBL" id="AP026978">
    <property type="protein sequence ID" value="BDT99603.1"/>
    <property type="molecule type" value="Genomic_DNA"/>
</dbReference>
<keyword evidence="1" id="KW-0732">Signal</keyword>
<dbReference type="Gene3D" id="3.40.190.10">
    <property type="entry name" value="Periplasmic binding protein-like II"/>
    <property type="match status" value="2"/>
</dbReference>
<dbReference type="Proteomes" id="UP001317870">
    <property type="component" value="Chromosome"/>
</dbReference>
<dbReference type="RefSeq" id="WP_281879766.1">
    <property type="nucleotide sequence ID" value="NZ_AP026976.1"/>
</dbReference>
<sequence length="333" mass="35606">MRIIRLIVPAVVSALLLVLTGCGADDAGSATRAEIKTLRIGTIGTGNVLTGPVGFAHQRGALLPALKPLGVDSIEVYSFPNGPDLNQALVGGRLDVATYGDTPALVARGSGLKTRLLAIAAVNYNAGVVAKDPSIRTLKDLAGKKIGVQSGSYIDRYLQGALKAEGIQAQLVHLLATDAEAPLNGGDVAAVALPDVNPSSFFHAFLAKGFHQVDSIQDNHPDLAGTSSSVSSQDFLDSHPRFGAAWQSVIGEANRYAKQHWDDYVNYEVTQSKSPEAVVRATARQSYIPDEIFAPSGIQLLTGTKQFLVEQKKIREDFGLEEWFYRPERTEQG</sequence>
<gene>
    <name evidence="3" type="ORF">IFM12276_26320</name>
</gene>
<dbReference type="SUPFAM" id="SSF53850">
    <property type="entry name" value="Periplasmic binding protein-like II"/>
    <property type="match status" value="1"/>
</dbReference>
<dbReference type="PROSITE" id="PS51257">
    <property type="entry name" value="PROKAR_LIPOPROTEIN"/>
    <property type="match status" value="1"/>
</dbReference>
<protein>
    <recommendedName>
        <fullName evidence="2">SsuA/THI5-like domain-containing protein</fullName>
    </recommendedName>
</protein>
<evidence type="ECO:0000259" key="2">
    <source>
        <dbReference type="Pfam" id="PF09084"/>
    </source>
</evidence>
<feature type="chain" id="PRO_5045202429" description="SsuA/THI5-like domain-containing protein" evidence="1">
    <location>
        <begin position="25"/>
        <end position="333"/>
    </location>
</feature>
<accession>A0ABN6U2Y1</accession>
<dbReference type="PANTHER" id="PTHR30024">
    <property type="entry name" value="ALIPHATIC SULFONATES-BINDING PROTEIN-RELATED"/>
    <property type="match status" value="1"/>
</dbReference>
<evidence type="ECO:0000313" key="3">
    <source>
        <dbReference type="EMBL" id="BDT99603.1"/>
    </source>
</evidence>